<keyword evidence="5" id="KW-1185">Reference proteome</keyword>
<proteinExistence type="predicted"/>
<dbReference type="EMBL" id="SDMP01000013">
    <property type="protein sequence ID" value="RYR20722.1"/>
    <property type="molecule type" value="Genomic_DNA"/>
</dbReference>
<sequence length="122" mass="14466">MMLLLFLLVRSLVFNPVKSIETRLTDLLYSSVLRTLAGTAQSIFRENPRKIDWKKIMRAAASQRWGYVRIIAGTIIGGIIGFYFMHRMENNYKEKMNERLRNYEAELKRKKQERLDEFDESS</sequence>
<feature type="transmembrane region" description="Helical" evidence="2">
    <location>
        <begin position="67"/>
        <end position="86"/>
    </location>
</feature>
<name>A0A445A2Z0_ARAHY</name>
<feature type="coiled-coil region" evidence="1">
    <location>
        <begin position="86"/>
        <end position="120"/>
    </location>
</feature>
<comment type="caution">
    <text evidence="4">The sequence shown here is derived from an EMBL/GenBank/DDBJ whole genome shotgun (WGS) entry which is preliminary data.</text>
</comment>
<dbReference type="AlphaFoldDB" id="A0A445A2Z0"/>
<reference evidence="4 5" key="1">
    <citation type="submission" date="2019-01" db="EMBL/GenBank/DDBJ databases">
        <title>Sequencing of cultivated peanut Arachis hypogaea provides insights into genome evolution and oil improvement.</title>
        <authorList>
            <person name="Chen X."/>
        </authorList>
    </citation>
    <scope>NUCLEOTIDE SEQUENCE [LARGE SCALE GENOMIC DNA]</scope>
    <source>
        <strain evidence="5">cv. Fuhuasheng</strain>
        <strain evidence="4">GDAAS-fuhuasheng2018</strain>
        <tissue evidence="4">Leaves</tissue>
    </source>
</reference>
<keyword evidence="2" id="KW-0812">Transmembrane</keyword>
<evidence type="ECO:0000313" key="4">
    <source>
        <dbReference type="EMBL" id="RYR20722.1"/>
    </source>
</evidence>
<accession>A0A445A2Z0</accession>
<gene>
    <name evidence="4" type="ORF">Ahy_B03g065939</name>
</gene>
<dbReference type="Proteomes" id="UP000289738">
    <property type="component" value="Chromosome B03"/>
</dbReference>
<evidence type="ECO:0000256" key="1">
    <source>
        <dbReference type="SAM" id="Coils"/>
    </source>
</evidence>
<protein>
    <submittedName>
        <fullName evidence="4">Uncharacterized protein</fullName>
    </submittedName>
</protein>
<dbReference type="EMBL" id="SDMP01000013">
    <property type="protein sequence ID" value="RYR20721.1"/>
    <property type="molecule type" value="Genomic_DNA"/>
</dbReference>
<keyword evidence="3" id="KW-0732">Signal</keyword>
<feature type="signal peptide" evidence="3">
    <location>
        <begin position="1"/>
        <end position="19"/>
    </location>
</feature>
<evidence type="ECO:0000313" key="5">
    <source>
        <dbReference type="Proteomes" id="UP000289738"/>
    </source>
</evidence>
<keyword evidence="1" id="KW-0175">Coiled coil</keyword>
<keyword evidence="2" id="KW-1133">Transmembrane helix</keyword>
<organism evidence="4 5">
    <name type="scientific">Arachis hypogaea</name>
    <name type="common">Peanut</name>
    <dbReference type="NCBI Taxonomy" id="3818"/>
    <lineage>
        <taxon>Eukaryota</taxon>
        <taxon>Viridiplantae</taxon>
        <taxon>Streptophyta</taxon>
        <taxon>Embryophyta</taxon>
        <taxon>Tracheophyta</taxon>
        <taxon>Spermatophyta</taxon>
        <taxon>Magnoliopsida</taxon>
        <taxon>eudicotyledons</taxon>
        <taxon>Gunneridae</taxon>
        <taxon>Pentapetalae</taxon>
        <taxon>rosids</taxon>
        <taxon>fabids</taxon>
        <taxon>Fabales</taxon>
        <taxon>Fabaceae</taxon>
        <taxon>Papilionoideae</taxon>
        <taxon>50 kb inversion clade</taxon>
        <taxon>dalbergioids sensu lato</taxon>
        <taxon>Dalbergieae</taxon>
        <taxon>Pterocarpus clade</taxon>
        <taxon>Arachis</taxon>
    </lineage>
</organism>
<dbReference type="Gramene" id="arahy.Tifrunner.gnm2.ann2.Ah13g278500.1">
    <property type="protein sequence ID" value="arahy.Tifrunner.gnm2.ann2.Ah13g278500.1-CDS"/>
    <property type="gene ID" value="arahy.Tifrunner.gnm2.ann2.Ah13g278500"/>
</dbReference>
<keyword evidence="2" id="KW-0472">Membrane</keyword>
<dbReference type="SMR" id="A0A445A2Z0"/>
<evidence type="ECO:0000256" key="3">
    <source>
        <dbReference type="SAM" id="SignalP"/>
    </source>
</evidence>
<evidence type="ECO:0000256" key="2">
    <source>
        <dbReference type="SAM" id="Phobius"/>
    </source>
</evidence>
<feature type="chain" id="PRO_5036113043" evidence="3">
    <location>
        <begin position="20"/>
        <end position="122"/>
    </location>
</feature>